<keyword evidence="4" id="KW-0479">Metal-binding</keyword>
<dbReference type="InterPro" id="IPR001929">
    <property type="entry name" value="Germin"/>
</dbReference>
<evidence type="ECO:0000313" key="10">
    <source>
        <dbReference type="Proteomes" id="UP000829685"/>
    </source>
</evidence>
<dbReference type="InterPro" id="IPR006045">
    <property type="entry name" value="Cupin_1"/>
</dbReference>
<dbReference type="AlphaFoldDB" id="A0A9P9WB56"/>
<dbReference type="EMBL" id="JAFIMR010000049">
    <property type="protein sequence ID" value="KAI1855855.1"/>
    <property type="molecule type" value="Genomic_DNA"/>
</dbReference>
<evidence type="ECO:0000256" key="1">
    <source>
        <dbReference type="ARBA" id="ARBA00004613"/>
    </source>
</evidence>
<name>A0A9P9WB56_9PEZI</name>
<reference evidence="9" key="1">
    <citation type="submission" date="2021-03" db="EMBL/GenBank/DDBJ databases">
        <title>Revisited historic fungal species revealed as producer of novel bioactive compounds through whole genome sequencing and comparative genomics.</title>
        <authorList>
            <person name="Vignolle G.A."/>
            <person name="Hochenegger N."/>
            <person name="Mach R.L."/>
            <person name="Mach-Aigner A.R."/>
            <person name="Javad Rahimi M."/>
            <person name="Salim K.A."/>
            <person name="Chan C.M."/>
            <person name="Lim L.B.L."/>
            <person name="Cai F."/>
            <person name="Druzhinina I.S."/>
            <person name="U'Ren J.M."/>
            <person name="Derntl C."/>
        </authorList>
    </citation>
    <scope>NUCLEOTIDE SEQUENCE</scope>
    <source>
        <strain evidence="9">TUCIM 5799</strain>
    </source>
</reference>
<comment type="subcellular location">
    <subcellularLocation>
        <location evidence="1">Secreted</location>
    </subcellularLocation>
</comment>
<evidence type="ECO:0000256" key="5">
    <source>
        <dbReference type="ARBA" id="ARBA00023211"/>
    </source>
</evidence>
<dbReference type="InterPro" id="IPR011051">
    <property type="entry name" value="RmlC_Cupin_sf"/>
</dbReference>
<dbReference type="PANTHER" id="PTHR31238">
    <property type="entry name" value="GERMIN-LIKE PROTEIN SUBFAMILY 3 MEMBER 3"/>
    <property type="match status" value="1"/>
</dbReference>
<dbReference type="SMART" id="SM00835">
    <property type="entry name" value="Cupin_1"/>
    <property type="match status" value="1"/>
</dbReference>
<gene>
    <name evidence="9" type="ORF">JX265_012118</name>
</gene>
<accession>A0A9P9WB56</accession>
<dbReference type="CDD" id="cd02241">
    <property type="entry name" value="cupin_OxOx"/>
    <property type="match status" value="1"/>
</dbReference>
<sequence>MHFTPALAATILAVASTALAAPYDAGNSTVTATGTGTATQPSSTTSSTTTKATTAPSGLAGLSKTQRIFLSDTRVDALNNVLTSNEDFKFNFEEEKQKNGGPSKGGKVVPANRKTFPALTNTGIGGAVAFLGPCGFNTPHVHPRATEFAMVVEGTIVSSMIPENNVVDKDDKPREILNKLSKFESTVFYAGSVHSQFNPNCEPATFFAAFNSEDAGTGQIAQELFAASNADATAAVFGNMIDGADIDKLKNSISKNVALGVEQCLQKCGISKRK</sequence>
<comment type="caution">
    <text evidence="9">The sequence shown here is derived from an EMBL/GenBank/DDBJ whole genome shotgun (WGS) entry which is preliminary data.</text>
</comment>
<dbReference type="Gene3D" id="2.60.120.10">
    <property type="entry name" value="Jelly Rolls"/>
    <property type="match status" value="1"/>
</dbReference>
<feature type="signal peptide" evidence="7">
    <location>
        <begin position="1"/>
        <end position="20"/>
    </location>
</feature>
<dbReference type="Pfam" id="PF00190">
    <property type="entry name" value="Cupin_1"/>
    <property type="match status" value="1"/>
</dbReference>
<keyword evidence="3" id="KW-0964">Secreted</keyword>
<evidence type="ECO:0000256" key="6">
    <source>
        <dbReference type="SAM" id="MobiDB-lite"/>
    </source>
</evidence>
<protein>
    <recommendedName>
        <fullName evidence="8">Cupin type-1 domain-containing protein</fullName>
    </recommendedName>
</protein>
<feature type="chain" id="PRO_5040271847" description="Cupin type-1 domain-containing protein" evidence="7">
    <location>
        <begin position="21"/>
        <end position="274"/>
    </location>
</feature>
<dbReference type="OrthoDB" id="1921208at2759"/>
<dbReference type="Proteomes" id="UP000829685">
    <property type="component" value="Unassembled WGS sequence"/>
</dbReference>
<feature type="region of interest" description="Disordered" evidence="6">
    <location>
        <begin position="33"/>
        <end position="58"/>
    </location>
</feature>
<evidence type="ECO:0000256" key="3">
    <source>
        <dbReference type="ARBA" id="ARBA00022525"/>
    </source>
</evidence>
<keyword evidence="10" id="KW-1185">Reference proteome</keyword>
<evidence type="ECO:0000259" key="8">
    <source>
        <dbReference type="SMART" id="SM00835"/>
    </source>
</evidence>
<dbReference type="SUPFAM" id="SSF51182">
    <property type="entry name" value="RmlC-like cupins"/>
    <property type="match status" value="1"/>
</dbReference>
<comment type="similarity">
    <text evidence="2">Belongs to the germin family.</text>
</comment>
<dbReference type="PRINTS" id="PR00325">
    <property type="entry name" value="GERMIN"/>
</dbReference>
<keyword evidence="7" id="KW-0732">Signal</keyword>
<organism evidence="9 10">
    <name type="scientific">Neoarthrinium moseri</name>
    <dbReference type="NCBI Taxonomy" id="1658444"/>
    <lineage>
        <taxon>Eukaryota</taxon>
        <taxon>Fungi</taxon>
        <taxon>Dikarya</taxon>
        <taxon>Ascomycota</taxon>
        <taxon>Pezizomycotina</taxon>
        <taxon>Sordariomycetes</taxon>
        <taxon>Xylariomycetidae</taxon>
        <taxon>Amphisphaeriales</taxon>
        <taxon>Apiosporaceae</taxon>
        <taxon>Neoarthrinium</taxon>
    </lineage>
</organism>
<keyword evidence="5" id="KW-0464">Manganese</keyword>
<evidence type="ECO:0000256" key="2">
    <source>
        <dbReference type="ARBA" id="ARBA00007456"/>
    </source>
</evidence>
<dbReference type="GO" id="GO:0005576">
    <property type="term" value="C:extracellular region"/>
    <property type="evidence" value="ECO:0007669"/>
    <property type="project" value="UniProtKB-SubCell"/>
</dbReference>
<dbReference type="GO" id="GO:0030145">
    <property type="term" value="F:manganese ion binding"/>
    <property type="evidence" value="ECO:0007669"/>
    <property type="project" value="InterPro"/>
</dbReference>
<evidence type="ECO:0000256" key="7">
    <source>
        <dbReference type="SAM" id="SignalP"/>
    </source>
</evidence>
<feature type="domain" description="Cupin type-1" evidence="8">
    <location>
        <begin position="90"/>
        <end position="247"/>
    </location>
</feature>
<proteinExistence type="inferred from homology"/>
<evidence type="ECO:0000256" key="4">
    <source>
        <dbReference type="ARBA" id="ARBA00022723"/>
    </source>
</evidence>
<dbReference type="InterPro" id="IPR014710">
    <property type="entry name" value="RmlC-like_jellyroll"/>
</dbReference>
<evidence type="ECO:0000313" key="9">
    <source>
        <dbReference type="EMBL" id="KAI1855855.1"/>
    </source>
</evidence>